<name>A0A1L0B611_9ASCO</name>
<dbReference type="InterPro" id="IPR001781">
    <property type="entry name" value="Znf_LIM"/>
</dbReference>
<keyword evidence="3 4" id="KW-0862">Zinc</keyword>
<proteinExistence type="predicted"/>
<dbReference type="GO" id="GO:0005933">
    <property type="term" value="C:cellular bud"/>
    <property type="evidence" value="ECO:0007669"/>
    <property type="project" value="UniProtKB-ARBA"/>
</dbReference>
<dbReference type="InterPro" id="IPR050729">
    <property type="entry name" value="Rho-GAP"/>
</dbReference>
<dbReference type="InterPro" id="IPR000198">
    <property type="entry name" value="RhoGAP_dom"/>
</dbReference>
<evidence type="ECO:0000313" key="10">
    <source>
        <dbReference type="Proteomes" id="UP000182334"/>
    </source>
</evidence>
<dbReference type="EMBL" id="LT635756">
    <property type="protein sequence ID" value="SGZ46286.1"/>
    <property type="molecule type" value="Genomic_DNA"/>
</dbReference>
<dbReference type="CDD" id="cd09395">
    <property type="entry name" value="LIM2_Rga"/>
    <property type="match status" value="1"/>
</dbReference>
<keyword evidence="1" id="KW-0343">GTPase activation</keyword>
<dbReference type="GO" id="GO:0046872">
    <property type="term" value="F:metal ion binding"/>
    <property type="evidence" value="ECO:0007669"/>
    <property type="project" value="UniProtKB-KW"/>
</dbReference>
<dbReference type="Gene3D" id="1.10.555.10">
    <property type="entry name" value="Rho GTPase activation protein"/>
    <property type="match status" value="1"/>
</dbReference>
<feature type="region of interest" description="Disordered" evidence="6">
    <location>
        <begin position="900"/>
        <end position="919"/>
    </location>
</feature>
<feature type="region of interest" description="Disordered" evidence="6">
    <location>
        <begin position="390"/>
        <end position="422"/>
    </location>
</feature>
<dbReference type="PANTHER" id="PTHR23176">
    <property type="entry name" value="RHO/RAC/CDC GTPASE-ACTIVATING PROTEIN"/>
    <property type="match status" value="1"/>
</dbReference>
<evidence type="ECO:0000256" key="3">
    <source>
        <dbReference type="ARBA" id="ARBA00022833"/>
    </source>
</evidence>
<dbReference type="Pfam" id="PF00620">
    <property type="entry name" value="RhoGAP"/>
    <property type="match status" value="1"/>
</dbReference>
<evidence type="ECO:0000256" key="5">
    <source>
        <dbReference type="SAM" id="Coils"/>
    </source>
</evidence>
<dbReference type="GO" id="GO:0005096">
    <property type="term" value="F:GTPase activator activity"/>
    <property type="evidence" value="ECO:0007669"/>
    <property type="project" value="UniProtKB-KW"/>
</dbReference>
<evidence type="ECO:0000259" key="7">
    <source>
        <dbReference type="PROSITE" id="PS50023"/>
    </source>
</evidence>
<keyword evidence="4" id="KW-0440">LIM domain</keyword>
<gene>
    <name evidence="9" type="ORF">SAMEA4029010_CIC11G00000003594</name>
</gene>
<evidence type="ECO:0000256" key="6">
    <source>
        <dbReference type="SAM" id="MobiDB-lite"/>
    </source>
</evidence>
<feature type="coiled-coil region" evidence="5">
    <location>
        <begin position="726"/>
        <end position="819"/>
    </location>
</feature>
<organism evidence="9 10">
    <name type="scientific">Sungouiella intermedia</name>
    <dbReference type="NCBI Taxonomy" id="45354"/>
    <lineage>
        <taxon>Eukaryota</taxon>
        <taxon>Fungi</taxon>
        <taxon>Dikarya</taxon>
        <taxon>Ascomycota</taxon>
        <taxon>Saccharomycotina</taxon>
        <taxon>Pichiomycetes</taxon>
        <taxon>Metschnikowiaceae</taxon>
        <taxon>Sungouiella</taxon>
    </lineage>
</organism>
<protein>
    <submittedName>
        <fullName evidence="9">CIC11C00000003594</fullName>
    </submittedName>
</protein>
<dbReference type="GO" id="GO:0005938">
    <property type="term" value="C:cell cortex"/>
    <property type="evidence" value="ECO:0007669"/>
    <property type="project" value="UniProtKB-ARBA"/>
</dbReference>
<keyword evidence="10" id="KW-1185">Reference proteome</keyword>
<dbReference type="CDD" id="cd09394">
    <property type="entry name" value="LIM1_Rga"/>
    <property type="match status" value="1"/>
</dbReference>
<feature type="domain" description="Rho-GAP" evidence="8">
    <location>
        <begin position="972"/>
        <end position="1172"/>
    </location>
</feature>
<dbReference type="Proteomes" id="UP000182334">
    <property type="component" value="Chromosome I"/>
</dbReference>
<dbReference type="PROSITE" id="PS50023">
    <property type="entry name" value="LIM_DOMAIN_2"/>
    <property type="match status" value="1"/>
</dbReference>
<dbReference type="InterPro" id="IPR008936">
    <property type="entry name" value="Rho_GTPase_activation_prot"/>
</dbReference>
<dbReference type="GO" id="GO:0007165">
    <property type="term" value="P:signal transduction"/>
    <property type="evidence" value="ECO:0007669"/>
    <property type="project" value="InterPro"/>
</dbReference>
<keyword evidence="5" id="KW-0175">Coiled coil</keyword>
<dbReference type="CDD" id="cd00159">
    <property type="entry name" value="RhoGAP"/>
    <property type="match status" value="1"/>
</dbReference>
<feature type="region of interest" description="Disordered" evidence="6">
    <location>
        <begin position="449"/>
        <end position="473"/>
    </location>
</feature>
<reference evidence="9 10" key="1">
    <citation type="submission" date="2016-10" db="EMBL/GenBank/DDBJ databases">
        <authorList>
            <person name="de Groot N.N."/>
        </authorList>
    </citation>
    <scope>NUCLEOTIDE SEQUENCE [LARGE SCALE GENOMIC DNA]</scope>
    <source>
        <strain evidence="9 10">CBS 141442</strain>
    </source>
</reference>
<evidence type="ECO:0000313" key="9">
    <source>
        <dbReference type="EMBL" id="SGZ46286.1"/>
    </source>
</evidence>
<dbReference type="SUPFAM" id="SSF48350">
    <property type="entry name" value="GTPase activation domain, GAP"/>
    <property type="match status" value="1"/>
</dbReference>
<dbReference type="AlphaFoldDB" id="A0A1L0B611"/>
<feature type="region of interest" description="Disordered" evidence="6">
    <location>
        <begin position="538"/>
        <end position="569"/>
    </location>
</feature>
<feature type="compositionally biased region" description="Basic and acidic residues" evidence="6">
    <location>
        <begin position="390"/>
        <end position="409"/>
    </location>
</feature>
<evidence type="ECO:0000256" key="4">
    <source>
        <dbReference type="PROSITE-ProRule" id="PRU00125"/>
    </source>
</evidence>
<dbReference type="PROSITE" id="PS00478">
    <property type="entry name" value="LIM_DOMAIN_1"/>
    <property type="match status" value="1"/>
</dbReference>
<feature type="compositionally biased region" description="Polar residues" evidence="6">
    <location>
        <begin position="539"/>
        <end position="549"/>
    </location>
</feature>
<dbReference type="PANTHER" id="PTHR23176:SF128">
    <property type="entry name" value="RHO GTPASE-ACTIVATING PROTEIN RGD1"/>
    <property type="match status" value="1"/>
</dbReference>
<dbReference type="STRING" id="45354.A0A1L0B611"/>
<dbReference type="PROSITE" id="PS50238">
    <property type="entry name" value="RHOGAP"/>
    <property type="match status" value="1"/>
</dbReference>
<dbReference type="SMART" id="SM00324">
    <property type="entry name" value="RhoGAP"/>
    <property type="match status" value="1"/>
</dbReference>
<feature type="compositionally biased region" description="Polar residues" evidence="6">
    <location>
        <begin position="410"/>
        <end position="422"/>
    </location>
</feature>
<dbReference type="Pfam" id="PF00412">
    <property type="entry name" value="LIM"/>
    <property type="match status" value="1"/>
</dbReference>
<sequence>MAAVTRVCKKCNNTILEAHAYELGDDRWHTNCFKCLECDLLLGCNSNFLVLGDGNLICSNCTYNCKQCGKKIDDLAILTGDQAYCSNCFKCRVCKLKIEDLRYARTLKGLFCMSCHEKLVAKKKKFDMKRRQMAQLELLLRPTPDPDFKGQNGHNGNVSANTSAVNTSGISTSTASPGFNGSALSPMASVSLLPSDMYLVTNISLASLLNKQLPPQPVSLGMVQVASMDTPIIGSNASILSSHLTSKASVFDEGYLSPLTPAQNTVPGAFPSSAQASAYSVPSIHTAHSTQSVTPSMLSSTHDSTTNASAADIEEVNDSDDELNLRRMREKLERRFDRVANKDPKDSKDSKDDGAILDLIDSFSGPNTPNTIYTATDPVDSSLAFSVRVDSEPAKKPISLKESESDKTKLNATSSLDPGSPQKNILLLSPNQFHDREFHKANSVASEIHSQSLSAEDVNRPRSAASSPMAKANRQARVMEMNDEIPTSEISTDSIAETNPSFKTYTETSASLENGASNTFSQATPNGIAQSPLYDKQGDTFQPLSTPKKSSGVVHQISSPPPRLALPEVPSTPQLKVSRDTFEPKGLGLEGVELLRPSRNIPSTPAVTNLEDTIDEDFHDEDAQTLGRKLTTSRRKILLKHKRSTSGGLSFSGKFGFFKTKEDDSKGHVRRVLDGSVQGLAFTTPPLPFSSPLRQGTFRDNHARSTSDTQFITHPDTEVYKNELELRSLRTEIYQLENRRQNLLADNMKYSSDKNRIQEAIKALQKRLQSDTQTHEELSQKLKELDGTRKSLIEENERLVEQNERLTEQNNQLKQQISASHYNNARVSNAANRPDKDVHQRTDSWGDTLDTEILEENMEAQKATRLKFWRRPKATLAPHLVNTHAVSSPQLLAAHGYGGNSSAGANGSQNSGANKLSQSYSSNALQIPNAQNDEGGTRKALNSFMSKSRSTTILDSFTNGSSNGLDVPLFSSTIQRRANFENERVPLIVTKCIEEVEKRGLDMEGIYRLSGGSSAVTAIENAFASLSGNPSQDKKQMNKLNEVMTGDINAVTSALKRYFRKLPDPLIPYALYENFIKVGQNTNSSVAERCDELINRVLIRLPPANRHALYLLGKHLEGVNKYNNVNRMNFKNLSVVFAPTLARDASGDREMTDMGARNEATEFLLSNFATVLAGYEG</sequence>
<evidence type="ECO:0000256" key="2">
    <source>
        <dbReference type="ARBA" id="ARBA00022723"/>
    </source>
</evidence>
<feature type="compositionally biased region" description="Low complexity" evidence="6">
    <location>
        <begin position="902"/>
        <end position="914"/>
    </location>
</feature>
<keyword evidence="2 4" id="KW-0479">Metal-binding</keyword>
<dbReference type="SMART" id="SM00132">
    <property type="entry name" value="LIM"/>
    <property type="match status" value="2"/>
</dbReference>
<accession>A0A1L0B611</accession>
<evidence type="ECO:0000259" key="8">
    <source>
        <dbReference type="PROSITE" id="PS50238"/>
    </source>
</evidence>
<dbReference type="Gene3D" id="2.10.110.10">
    <property type="entry name" value="Cysteine Rich Protein"/>
    <property type="match status" value="2"/>
</dbReference>
<feature type="domain" description="LIM zinc-binding" evidence="7">
    <location>
        <begin position="6"/>
        <end position="68"/>
    </location>
</feature>
<dbReference type="OrthoDB" id="19923at2759"/>
<evidence type="ECO:0000256" key="1">
    <source>
        <dbReference type="ARBA" id="ARBA00022468"/>
    </source>
</evidence>